<reference evidence="2" key="1">
    <citation type="journal article" date="2019" name="Int. J. Syst. Evol. Microbiol.">
        <title>The Global Catalogue of Microorganisms (GCM) 10K type strain sequencing project: providing services to taxonomists for standard genome sequencing and annotation.</title>
        <authorList>
            <consortium name="The Broad Institute Genomics Platform"/>
            <consortium name="The Broad Institute Genome Sequencing Center for Infectious Disease"/>
            <person name="Wu L."/>
            <person name="Ma J."/>
        </authorList>
    </citation>
    <scope>NUCLEOTIDE SEQUENCE [LARGE SCALE GENOMIC DNA]</scope>
    <source>
        <strain evidence="2">KCTC 42248</strain>
    </source>
</reference>
<dbReference type="Proteomes" id="UP001597393">
    <property type="component" value="Unassembled WGS sequence"/>
</dbReference>
<dbReference type="RefSeq" id="WP_380869036.1">
    <property type="nucleotide sequence ID" value="NZ_JBHUMA010000006.1"/>
</dbReference>
<gene>
    <name evidence="1" type="ORF">ACFSQ3_08070</name>
</gene>
<name>A0ABW5NKZ4_9SPHI</name>
<comment type="caution">
    <text evidence="1">The sequence shown here is derived from an EMBL/GenBank/DDBJ whole genome shotgun (WGS) entry which is preliminary data.</text>
</comment>
<accession>A0ABW5NKZ4</accession>
<protein>
    <submittedName>
        <fullName evidence="1">Uncharacterized protein</fullName>
    </submittedName>
</protein>
<keyword evidence="2" id="KW-1185">Reference proteome</keyword>
<evidence type="ECO:0000313" key="1">
    <source>
        <dbReference type="EMBL" id="MFD2598907.1"/>
    </source>
</evidence>
<proteinExistence type="predicted"/>
<organism evidence="1 2">
    <name type="scientific">Sphingobacterium corticis</name>
    <dbReference type="NCBI Taxonomy" id="1812823"/>
    <lineage>
        <taxon>Bacteria</taxon>
        <taxon>Pseudomonadati</taxon>
        <taxon>Bacteroidota</taxon>
        <taxon>Sphingobacteriia</taxon>
        <taxon>Sphingobacteriales</taxon>
        <taxon>Sphingobacteriaceae</taxon>
        <taxon>Sphingobacterium</taxon>
    </lineage>
</organism>
<sequence length="222" mass="26027">MDANVNKSLHHALQFYATVEEQDFAALEAELTTTFDAELPFMEKVAKLDEAFDNHPRFEELREYVFDLLMINFFSEDVQKLEEDYLDSEEWEAIEEETLDRGSELLNVLLYLKECEDAEVEPSLDDYLKEFLLVEEDEFQDEHRIYEQVISNQILVESNFAEISKVASGISEDEEIKDIFYPLMSFFAEPQPDQQAITEFLAQSDRKSLDLAIYQLIIQFNN</sequence>
<evidence type="ECO:0000313" key="2">
    <source>
        <dbReference type="Proteomes" id="UP001597393"/>
    </source>
</evidence>
<dbReference type="EMBL" id="JBHUMA010000006">
    <property type="protein sequence ID" value="MFD2598907.1"/>
    <property type="molecule type" value="Genomic_DNA"/>
</dbReference>